<accession>A0A182NXQ8</accession>
<name>A0A182NXQ8_9DIPT</name>
<evidence type="ECO:0000313" key="1">
    <source>
        <dbReference type="EnsemblMetazoa" id="ADIR014630-PA"/>
    </source>
</evidence>
<sequence length="134" mass="14734">ALWLNTSVSNAIASSTIRSEVFYYSINRTNVSSGEGKLHLLSYSSEGNTSVSKNSFSFYWPIRFLVAGGHRILHGEHRTIGHPTHVPCISLLSQSRPSARLTAGPPSSVSAKFRMPMSSVFCRRCSRPGKRPLP</sequence>
<dbReference type="Proteomes" id="UP000075884">
    <property type="component" value="Unassembled WGS sequence"/>
</dbReference>
<evidence type="ECO:0000313" key="2">
    <source>
        <dbReference type="Proteomes" id="UP000075884"/>
    </source>
</evidence>
<protein>
    <submittedName>
        <fullName evidence="1">Uncharacterized protein</fullName>
    </submittedName>
</protein>
<reference evidence="1" key="2">
    <citation type="submission" date="2020-05" db="UniProtKB">
        <authorList>
            <consortium name="EnsemblMetazoa"/>
        </authorList>
    </citation>
    <scope>IDENTIFICATION</scope>
    <source>
        <strain evidence="1">WRAIR2</strain>
    </source>
</reference>
<dbReference type="EnsemblMetazoa" id="ADIR014630-RA">
    <property type="protein sequence ID" value="ADIR014630-PA"/>
    <property type="gene ID" value="ADIR014630"/>
</dbReference>
<reference evidence="2" key="1">
    <citation type="submission" date="2013-03" db="EMBL/GenBank/DDBJ databases">
        <title>The Genome Sequence of Anopheles dirus WRAIR2.</title>
        <authorList>
            <consortium name="The Broad Institute Genomics Platform"/>
            <person name="Neafsey D.E."/>
            <person name="Walton C."/>
            <person name="Walker B."/>
            <person name="Young S.K."/>
            <person name="Zeng Q."/>
            <person name="Gargeya S."/>
            <person name="Fitzgerald M."/>
            <person name="Haas B."/>
            <person name="Abouelleil A."/>
            <person name="Allen A.W."/>
            <person name="Alvarado L."/>
            <person name="Arachchi H.M."/>
            <person name="Berlin A.M."/>
            <person name="Chapman S.B."/>
            <person name="Gainer-Dewar J."/>
            <person name="Goldberg J."/>
            <person name="Griggs A."/>
            <person name="Gujja S."/>
            <person name="Hansen M."/>
            <person name="Howarth C."/>
            <person name="Imamovic A."/>
            <person name="Ireland A."/>
            <person name="Larimer J."/>
            <person name="McCowan C."/>
            <person name="Murphy C."/>
            <person name="Pearson M."/>
            <person name="Poon T.W."/>
            <person name="Priest M."/>
            <person name="Roberts A."/>
            <person name="Saif S."/>
            <person name="Shea T."/>
            <person name="Sisk P."/>
            <person name="Sykes S."/>
            <person name="Wortman J."/>
            <person name="Nusbaum C."/>
            <person name="Birren B."/>
        </authorList>
    </citation>
    <scope>NUCLEOTIDE SEQUENCE [LARGE SCALE GENOMIC DNA]</scope>
    <source>
        <strain evidence="2">WRAIR2</strain>
    </source>
</reference>
<keyword evidence="2" id="KW-1185">Reference proteome</keyword>
<proteinExistence type="predicted"/>
<dbReference type="VEuPathDB" id="VectorBase:ADIR014630"/>
<dbReference type="AlphaFoldDB" id="A0A182NXQ8"/>
<organism evidence="1 2">
    <name type="scientific">Anopheles dirus</name>
    <dbReference type="NCBI Taxonomy" id="7168"/>
    <lineage>
        <taxon>Eukaryota</taxon>
        <taxon>Metazoa</taxon>
        <taxon>Ecdysozoa</taxon>
        <taxon>Arthropoda</taxon>
        <taxon>Hexapoda</taxon>
        <taxon>Insecta</taxon>
        <taxon>Pterygota</taxon>
        <taxon>Neoptera</taxon>
        <taxon>Endopterygota</taxon>
        <taxon>Diptera</taxon>
        <taxon>Nematocera</taxon>
        <taxon>Culicoidea</taxon>
        <taxon>Culicidae</taxon>
        <taxon>Anophelinae</taxon>
        <taxon>Anopheles</taxon>
    </lineage>
</organism>